<protein>
    <recommendedName>
        <fullName evidence="2">Ferric siderophore reductase C-terminal domain-containing protein</fullName>
    </recommendedName>
</protein>
<dbReference type="InterPro" id="IPR024726">
    <property type="entry name" value="FhuF_C"/>
</dbReference>
<gene>
    <name evidence="3" type="ordered locus">KSE_19570</name>
</gene>
<feature type="region of interest" description="Disordered" evidence="1">
    <location>
        <begin position="228"/>
        <end position="260"/>
    </location>
</feature>
<sequence length="290" mass="30974">MTTHQVEQSPSSVGAPPCLSSWLRLGRAFPDLRIHHAAPRTGPGWTTAAALAGDRAALDAMIAFDERLGLDLYGTPSRPDVTAGFSLHRYAWPVALAFTLPWLLERRVPLLPVDRVSINRTTGELTARPAGFHCLPDDPAAGRPDALVVPDRPALDAALRTALAEHFTPLLAAFRPAVRRGPRTLWALVTDDVVDGLWYAAGLLGEEPRAVAELTALLTGDAAAAPFVGTPGFREPDASDSEAPTPTPTQAPTEAPTQAAIPARTRTRVSCCLYYTVRPAELCVSCPRAK</sequence>
<organism evidence="3 4">
    <name type="scientific">Kitasatospora setae (strain ATCC 33774 / DSM 43861 / JCM 3304 / KCC A-0304 / NBRC 14216 / KM-6054)</name>
    <name type="common">Streptomyces setae</name>
    <dbReference type="NCBI Taxonomy" id="452652"/>
    <lineage>
        <taxon>Bacteria</taxon>
        <taxon>Bacillati</taxon>
        <taxon>Actinomycetota</taxon>
        <taxon>Actinomycetes</taxon>
        <taxon>Kitasatosporales</taxon>
        <taxon>Streptomycetaceae</taxon>
        <taxon>Kitasatospora</taxon>
    </lineage>
</organism>
<accession>E4N9A0</accession>
<dbReference type="KEGG" id="ksk:KSE_19570"/>
<dbReference type="STRING" id="452652.KSE_19570"/>
<proteinExistence type="predicted"/>
<evidence type="ECO:0000259" key="2">
    <source>
        <dbReference type="Pfam" id="PF11575"/>
    </source>
</evidence>
<dbReference type="GO" id="GO:0051537">
    <property type="term" value="F:2 iron, 2 sulfur cluster binding"/>
    <property type="evidence" value="ECO:0007669"/>
    <property type="project" value="InterPro"/>
</dbReference>
<dbReference type="PATRIC" id="fig|452652.3.peg.1963"/>
<keyword evidence="4" id="KW-1185">Reference proteome</keyword>
<evidence type="ECO:0000313" key="3">
    <source>
        <dbReference type="EMBL" id="BAJ27781.1"/>
    </source>
</evidence>
<evidence type="ECO:0000313" key="4">
    <source>
        <dbReference type="Proteomes" id="UP000007076"/>
    </source>
</evidence>
<feature type="compositionally biased region" description="Low complexity" evidence="1">
    <location>
        <begin position="242"/>
        <end position="260"/>
    </location>
</feature>
<dbReference type="AlphaFoldDB" id="E4N9A0"/>
<name>E4N9A0_KITSK</name>
<dbReference type="Proteomes" id="UP000007076">
    <property type="component" value="Chromosome"/>
</dbReference>
<dbReference type="RefSeq" id="WP_014135099.1">
    <property type="nucleotide sequence ID" value="NC_016109.1"/>
</dbReference>
<feature type="domain" description="Ferric siderophore reductase C-terminal" evidence="2">
    <location>
        <begin position="268"/>
        <end position="288"/>
    </location>
</feature>
<dbReference type="HOGENOM" id="CLU_086030_0_0_11"/>
<dbReference type="eggNOG" id="COG4114">
    <property type="taxonomic scope" value="Bacteria"/>
</dbReference>
<dbReference type="EMBL" id="AP010968">
    <property type="protein sequence ID" value="BAJ27781.1"/>
    <property type="molecule type" value="Genomic_DNA"/>
</dbReference>
<dbReference type="Pfam" id="PF11575">
    <property type="entry name" value="FhuF_C"/>
    <property type="match status" value="1"/>
</dbReference>
<reference evidence="3 4" key="1">
    <citation type="journal article" date="2010" name="DNA Res.">
        <title>Genome sequence of Kitasatospora setae NBRC 14216T: an evolutionary snapshot of the family Streptomycetaceae.</title>
        <authorList>
            <person name="Ichikawa N."/>
            <person name="Oguchi A."/>
            <person name="Ikeda H."/>
            <person name="Ishikawa J."/>
            <person name="Kitani S."/>
            <person name="Watanabe Y."/>
            <person name="Nakamura S."/>
            <person name="Katano Y."/>
            <person name="Kishi E."/>
            <person name="Sasagawa M."/>
            <person name="Ankai A."/>
            <person name="Fukui S."/>
            <person name="Hashimoto Y."/>
            <person name="Kamata S."/>
            <person name="Otoguro M."/>
            <person name="Tanikawa S."/>
            <person name="Nihira T."/>
            <person name="Horinouchi S."/>
            <person name="Ohnishi Y."/>
            <person name="Hayakawa M."/>
            <person name="Kuzuyama T."/>
            <person name="Arisawa A."/>
            <person name="Nomoto F."/>
            <person name="Miura H."/>
            <person name="Takahashi Y."/>
            <person name="Fujita N."/>
        </authorList>
    </citation>
    <scope>NUCLEOTIDE SEQUENCE [LARGE SCALE GENOMIC DNA]</scope>
    <source>
        <strain evidence="4">ATCC 33774 / DSM 43861 / JCM 3304 / KCC A-0304 / NBRC 14216 / KM-6054</strain>
    </source>
</reference>
<evidence type="ECO:0000256" key="1">
    <source>
        <dbReference type="SAM" id="MobiDB-lite"/>
    </source>
</evidence>